<keyword evidence="2" id="KW-1185">Reference proteome</keyword>
<comment type="caution">
    <text evidence="1">The sequence shown here is derived from an EMBL/GenBank/DDBJ whole genome shotgun (WGS) entry which is preliminary data.</text>
</comment>
<dbReference type="OrthoDB" id="2157530at2759"/>
<sequence length="113" mass="13143">MPALRSLKFFSELVKFGLPWDLTTLLNKSIQSKASKPRDRVYSRLALTSELKEIEKSPLAFRADYKKPVEVVFRDVTRHIISSTGNLRILSLIRYTPNWNRYTSWVIDFSAHA</sequence>
<feature type="non-terminal residue" evidence="1">
    <location>
        <position position="113"/>
    </location>
</feature>
<reference evidence="1" key="1">
    <citation type="journal article" date="2021" name="Nat. Commun.">
        <title>Genetic determinants of endophytism in the Arabidopsis root mycobiome.</title>
        <authorList>
            <person name="Mesny F."/>
            <person name="Miyauchi S."/>
            <person name="Thiergart T."/>
            <person name="Pickel B."/>
            <person name="Atanasova L."/>
            <person name="Karlsson M."/>
            <person name="Huettel B."/>
            <person name="Barry K.W."/>
            <person name="Haridas S."/>
            <person name="Chen C."/>
            <person name="Bauer D."/>
            <person name="Andreopoulos W."/>
            <person name="Pangilinan J."/>
            <person name="LaButti K."/>
            <person name="Riley R."/>
            <person name="Lipzen A."/>
            <person name="Clum A."/>
            <person name="Drula E."/>
            <person name="Henrissat B."/>
            <person name="Kohler A."/>
            <person name="Grigoriev I.V."/>
            <person name="Martin F.M."/>
            <person name="Hacquard S."/>
        </authorList>
    </citation>
    <scope>NUCLEOTIDE SEQUENCE</scope>
    <source>
        <strain evidence="1">MPI-CAGE-AT-0023</strain>
    </source>
</reference>
<dbReference type="EMBL" id="JAGMUX010000021">
    <property type="protein sequence ID" value="KAH7231308.1"/>
    <property type="molecule type" value="Genomic_DNA"/>
</dbReference>
<dbReference type="RefSeq" id="XP_046043417.1">
    <property type="nucleotide sequence ID" value="XM_046194102.1"/>
</dbReference>
<protein>
    <submittedName>
        <fullName evidence="1">Uncharacterized protein</fullName>
    </submittedName>
</protein>
<dbReference type="PANTHER" id="PTHR24148:SF64">
    <property type="entry name" value="HETEROKARYON INCOMPATIBILITY DOMAIN-CONTAINING PROTEIN"/>
    <property type="match status" value="1"/>
</dbReference>
<gene>
    <name evidence="1" type="ORF">BKA55DRAFT_582181</name>
</gene>
<organism evidence="1 2">
    <name type="scientific">Fusarium redolens</name>
    <dbReference type="NCBI Taxonomy" id="48865"/>
    <lineage>
        <taxon>Eukaryota</taxon>
        <taxon>Fungi</taxon>
        <taxon>Dikarya</taxon>
        <taxon>Ascomycota</taxon>
        <taxon>Pezizomycotina</taxon>
        <taxon>Sordariomycetes</taxon>
        <taxon>Hypocreomycetidae</taxon>
        <taxon>Hypocreales</taxon>
        <taxon>Nectriaceae</taxon>
        <taxon>Fusarium</taxon>
        <taxon>Fusarium redolens species complex</taxon>
    </lineage>
</organism>
<proteinExistence type="predicted"/>
<name>A0A9P9G317_FUSRE</name>
<accession>A0A9P9G317</accession>
<evidence type="ECO:0000313" key="1">
    <source>
        <dbReference type="EMBL" id="KAH7231308.1"/>
    </source>
</evidence>
<dbReference type="Proteomes" id="UP000720189">
    <property type="component" value="Unassembled WGS sequence"/>
</dbReference>
<dbReference type="PANTHER" id="PTHR24148">
    <property type="entry name" value="ANKYRIN REPEAT DOMAIN-CONTAINING PROTEIN 39 HOMOLOG-RELATED"/>
    <property type="match status" value="1"/>
</dbReference>
<dbReference type="AlphaFoldDB" id="A0A9P9G317"/>
<evidence type="ECO:0000313" key="2">
    <source>
        <dbReference type="Proteomes" id="UP000720189"/>
    </source>
</evidence>
<dbReference type="InterPro" id="IPR052895">
    <property type="entry name" value="HetReg/Transcr_Mod"/>
</dbReference>
<dbReference type="GeneID" id="70224056"/>